<name>A0A2T0SPL6_9PSEU</name>
<proteinExistence type="predicted"/>
<dbReference type="AlphaFoldDB" id="A0A2T0SPL6"/>
<dbReference type="PANTHER" id="PTHR39184:SF1">
    <property type="entry name" value="PBSX PHAGE TERMINASE LARGE SUBUNIT"/>
    <property type="match status" value="1"/>
</dbReference>
<feature type="domain" description="Phage terminase large subunit N-terminal" evidence="1">
    <location>
        <begin position="28"/>
        <end position="175"/>
    </location>
</feature>
<evidence type="ECO:0000259" key="1">
    <source>
        <dbReference type="Pfam" id="PF04466"/>
    </source>
</evidence>
<accession>A0A2T0SPL6</accession>
<dbReference type="Gene3D" id="3.30.420.280">
    <property type="match status" value="1"/>
</dbReference>
<dbReference type="InterPro" id="IPR052380">
    <property type="entry name" value="Viral_DNA_packaging_terminase"/>
</dbReference>
<comment type="caution">
    <text evidence="2">The sequence shown here is derived from an EMBL/GenBank/DDBJ whole genome shotgun (WGS) entry which is preliminary data.</text>
</comment>
<dbReference type="RefSeq" id="WP_211304754.1">
    <property type="nucleotide sequence ID" value="NZ_PVTF01000014.1"/>
</dbReference>
<keyword evidence="3" id="KW-1185">Reference proteome</keyword>
<evidence type="ECO:0000313" key="3">
    <source>
        <dbReference type="Proteomes" id="UP000239494"/>
    </source>
</evidence>
<dbReference type="PANTHER" id="PTHR39184">
    <property type="match status" value="1"/>
</dbReference>
<dbReference type="Proteomes" id="UP000239494">
    <property type="component" value="Unassembled WGS sequence"/>
</dbReference>
<reference evidence="2 3" key="1">
    <citation type="submission" date="2018-03" db="EMBL/GenBank/DDBJ databases">
        <title>Genomic Encyclopedia of Archaeal and Bacterial Type Strains, Phase II (KMG-II): from individual species to whole genera.</title>
        <authorList>
            <person name="Goeker M."/>
        </authorList>
    </citation>
    <scope>NUCLEOTIDE SEQUENCE [LARGE SCALE GENOMIC DNA]</scope>
    <source>
        <strain evidence="2 3">DSM 44720</strain>
    </source>
</reference>
<evidence type="ECO:0000313" key="2">
    <source>
        <dbReference type="EMBL" id="PRY35354.1"/>
    </source>
</evidence>
<dbReference type="EMBL" id="PVTF01000014">
    <property type="protein sequence ID" value="PRY35354.1"/>
    <property type="molecule type" value="Genomic_DNA"/>
</dbReference>
<dbReference type="Pfam" id="PF04466">
    <property type="entry name" value="Terminase_3"/>
    <property type="match status" value="1"/>
</dbReference>
<gene>
    <name evidence="2" type="ORF">CLV43_114272</name>
</gene>
<protein>
    <submittedName>
        <fullName evidence="2">Phage terminase large subunit</fullName>
    </submittedName>
</protein>
<dbReference type="InterPro" id="IPR035412">
    <property type="entry name" value="Terminase_L_N"/>
</dbReference>
<organism evidence="2 3">
    <name type="scientific">Umezawaea tangerina</name>
    <dbReference type="NCBI Taxonomy" id="84725"/>
    <lineage>
        <taxon>Bacteria</taxon>
        <taxon>Bacillati</taxon>
        <taxon>Actinomycetota</taxon>
        <taxon>Actinomycetes</taxon>
        <taxon>Pseudonocardiales</taxon>
        <taxon>Pseudonocardiaceae</taxon>
        <taxon>Umezawaea</taxon>
    </lineage>
</organism>
<sequence length="464" mass="52263">MTAVIEHVYAPRGSARTVMECRDDEVLMAGPAGTGKSRACIEKLHFMALSTPGVRLLMVRKTLVSLTSSGLVTYQKFVAKESILAGHVKWFGGSSREPAQWKYSNGSVIVVGGLDKPVKIMSTEYDVIYVQEATELTLDDWESCTSRLRSGVLSFQQLLADCNPDRPTHWLKIRCDEGKTRMLESRHWENPVYYNDDRTPTPAGLAYVEGKLKNLSGVRRARLYEGKWVSAEGMIYDEFDTTIHWIKRFDIPESWDRWWAVDFGFNHPFVWQAWAEDPDGRLYLYRELQMTNRLVEKHAAVILKAVTEVVGETTAGKDASGDDVLKDIATGAREWTEPQPRGIVCDHDAEGRGTLELHLGMSTTPAHKAVTEGIQAVQARLKDPGDGKRRLYVLQDSLIERDEVLADAKAPTCLIEEIPGYVWDTSNGKKLKEQPLKEQDDGCDTMRYVVAERDLGAQPDVQWL</sequence>
<dbReference type="InterPro" id="IPR027417">
    <property type="entry name" value="P-loop_NTPase"/>
</dbReference>
<dbReference type="Gene3D" id="3.40.50.300">
    <property type="entry name" value="P-loop containing nucleotide triphosphate hydrolases"/>
    <property type="match status" value="1"/>
</dbReference>